<dbReference type="Pfam" id="PF14478">
    <property type="entry name" value="DUF4430"/>
    <property type="match status" value="1"/>
</dbReference>
<gene>
    <name evidence="2" type="ORF">CO077_02470</name>
</gene>
<dbReference type="Proteomes" id="UP000228875">
    <property type="component" value="Unassembled WGS sequence"/>
</dbReference>
<dbReference type="InterPro" id="IPR027954">
    <property type="entry name" value="Transcobalamin-like_C"/>
</dbReference>
<dbReference type="AlphaFoldDB" id="A0A2M8DME6"/>
<comment type="caution">
    <text evidence="2">The sequence shown here is derived from an EMBL/GenBank/DDBJ whole genome shotgun (WGS) entry which is preliminary data.</text>
</comment>
<accession>A0A2M8DME6</accession>
<evidence type="ECO:0000313" key="3">
    <source>
        <dbReference type="Proteomes" id="UP000228875"/>
    </source>
</evidence>
<feature type="domain" description="Transcobalamin-like C-terminal" evidence="1">
    <location>
        <begin position="68"/>
        <end position="136"/>
    </location>
</feature>
<evidence type="ECO:0000313" key="2">
    <source>
        <dbReference type="EMBL" id="PJB99305.1"/>
    </source>
</evidence>
<organism evidence="2 3">
    <name type="scientific">Candidatus Nealsonbacteria bacterium CG_4_9_14_0_8_um_filter_35_12</name>
    <dbReference type="NCBI Taxonomy" id="1974692"/>
    <lineage>
        <taxon>Bacteria</taxon>
        <taxon>Candidatus Nealsoniibacteriota</taxon>
    </lineage>
</organism>
<protein>
    <recommendedName>
        <fullName evidence="1">Transcobalamin-like C-terminal domain-containing protein</fullName>
    </recommendedName>
</protein>
<proteinExistence type="predicted"/>
<sequence length="138" mass="15548">MNKKNDYILMLAALLLLILSACTTFWFSGNRRDNDISQSAPKILGKATLITNFGNGSDRIFEGDIVEGETLLDALNQASKTGNFSYQLDEKNNLAAIDSFTRDKNKSWHWYLNDKEIDKPLGEIILKSGDKILIKYAQ</sequence>
<dbReference type="EMBL" id="PFTB01000055">
    <property type="protein sequence ID" value="PJB99305.1"/>
    <property type="molecule type" value="Genomic_DNA"/>
</dbReference>
<dbReference type="PROSITE" id="PS51257">
    <property type="entry name" value="PROKAR_LIPOPROTEIN"/>
    <property type="match status" value="1"/>
</dbReference>
<name>A0A2M8DME6_9BACT</name>
<evidence type="ECO:0000259" key="1">
    <source>
        <dbReference type="Pfam" id="PF14478"/>
    </source>
</evidence>
<reference evidence="3" key="1">
    <citation type="submission" date="2017-09" db="EMBL/GenBank/DDBJ databases">
        <title>Depth-based differentiation of microbial function through sediment-hosted aquifers and enrichment of novel symbionts in the deep terrestrial subsurface.</title>
        <authorList>
            <person name="Probst A.J."/>
            <person name="Ladd B."/>
            <person name="Jarett J.K."/>
            <person name="Geller-Mcgrath D.E."/>
            <person name="Sieber C.M.K."/>
            <person name="Emerson J.B."/>
            <person name="Anantharaman K."/>
            <person name="Thomas B.C."/>
            <person name="Malmstrom R."/>
            <person name="Stieglmeier M."/>
            <person name="Klingl A."/>
            <person name="Woyke T."/>
            <person name="Ryan C.M."/>
            <person name="Banfield J.F."/>
        </authorList>
    </citation>
    <scope>NUCLEOTIDE SEQUENCE [LARGE SCALE GENOMIC DNA]</scope>
</reference>
<dbReference type="Gene3D" id="2.170.130.30">
    <property type="match status" value="1"/>
</dbReference>